<evidence type="ECO:0000313" key="2">
    <source>
        <dbReference type="Proteomes" id="UP000015102"/>
    </source>
</evidence>
<dbReference type="AlphaFoldDB" id="T1GUM0"/>
<dbReference type="Proteomes" id="UP000015102">
    <property type="component" value="Unassembled WGS sequence"/>
</dbReference>
<sequence length="103" mass="11841">MHDNSDSQFVETCSKSWKVMLPPYLHDLDPMVSSTFDRVIFAVLYGVQMISLQPSKSSKYSRENLLYGVSHIAMYLRIRDVSKNTSLSTKLCDAMQAMRKDKK</sequence>
<accession>T1GUM0</accession>
<dbReference type="EMBL" id="CAQQ02035858">
    <property type="status" value="NOT_ANNOTATED_CDS"/>
    <property type="molecule type" value="Genomic_DNA"/>
</dbReference>
<dbReference type="HOGENOM" id="CLU_2266824_0_0_1"/>
<dbReference type="EMBL" id="CAQQ02035859">
    <property type="status" value="NOT_ANNOTATED_CDS"/>
    <property type="molecule type" value="Genomic_DNA"/>
</dbReference>
<organism evidence="1 2">
    <name type="scientific">Megaselia scalaris</name>
    <name type="common">Humpbacked fly</name>
    <name type="synonym">Phora scalaris</name>
    <dbReference type="NCBI Taxonomy" id="36166"/>
    <lineage>
        <taxon>Eukaryota</taxon>
        <taxon>Metazoa</taxon>
        <taxon>Ecdysozoa</taxon>
        <taxon>Arthropoda</taxon>
        <taxon>Hexapoda</taxon>
        <taxon>Insecta</taxon>
        <taxon>Pterygota</taxon>
        <taxon>Neoptera</taxon>
        <taxon>Endopterygota</taxon>
        <taxon>Diptera</taxon>
        <taxon>Brachycera</taxon>
        <taxon>Muscomorpha</taxon>
        <taxon>Platypezoidea</taxon>
        <taxon>Phoridae</taxon>
        <taxon>Megaseliini</taxon>
        <taxon>Megaselia</taxon>
    </lineage>
</organism>
<evidence type="ECO:0000313" key="1">
    <source>
        <dbReference type="EnsemblMetazoa" id="MESCA007436-PA"/>
    </source>
</evidence>
<reference evidence="1" key="2">
    <citation type="submission" date="2015-06" db="UniProtKB">
        <authorList>
            <consortium name="EnsemblMetazoa"/>
        </authorList>
    </citation>
    <scope>IDENTIFICATION</scope>
</reference>
<reference evidence="2" key="1">
    <citation type="submission" date="2013-02" db="EMBL/GenBank/DDBJ databases">
        <authorList>
            <person name="Hughes D."/>
        </authorList>
    </citation>
    <scope>NUCLEOTIDE SEQUENCE</scope>
    <source>
        <strain>Durham</strain>
        <strain evidence="2">NC isolate 2 -- Noor lab</strain>
    </source>
</reference>
<dbReference type="EnsemblMetazoa" id="MESCA007436-RA">
    <property type="protein sequence ID" value="MESCA007436-PA"/>
    <property type="gene ID" value="MESCA007436"/>
</dbReference>
<keyword evidence="2" id="KW-1185">Reference proteome</keyword>
<protein>
    <submittedName>
        <fullName evidence="1">Uncharacterized protein</fullName>
    </submittedName>
</protein>
<name>T1GUM0_MEGSC</name>
<proteinExistence type="predicted"/>